<dbReference type="Pfam" id="PF00083">
    <property type="entry name" value="Sugar_tr"/>
    <property type="match status" value="1"/>
</dbReference>
<proteinExistence type="inferred from homology"/>
<evidence type="ECO:0000256" key="7">
    <source>
        <dbReference type="SAM" id="Phobius"/>
    </source>
</evidence>
<keyword evidence="3" id="KW-0813">Transport</keyword>
<evidence type="ECO:0000256" key="6">
    <source>
        <dbReference type="ARBA" id="ARBA00023136"/>
    </source>
</evidence>
<dbReference type="InterPro" id="IPR036259">
    <property type="entry name" value="MFS_trans_sf"/>
</dbReference>
<dbReference type="InterPro" id="IPR020846">
    <property type="entry name" value="MFS_dom"/>
</dbReference>
<evidence type="ECO:0000256" key="2">
    <source>
        <dbReference type="ARBA" id="ARBA00010992"/>
    </source>
</evidence>
<feature type="transmembrane region" description="Helical" evidence="7">
    <location>
        <begin position="336"/>
        <end position="357"/>
    </location>
</feature>
<gene>
    <name evidence="9" type="ORF">GCM10022405_20970</name>
</gene>
<dbReference type="PROSITE" id="PS50850">
    <property type="entry name" value="MFS"/>
    <property type="match status" value="1"/>
</dbReference>
<feature type="transmembrane region" description="Helical" evidence="7">
    <location>
        <begin position="89"/>
        <end position="110"/>
    </location>
</feature>
<dbReference type="EMBL" id="BAABDG010000002">
    <property type="protein sequence ID" value="GAA3895367.1"/>
    <property type="molecule type" value="Genomic_DNA"/>
</dbReference>
<keyword evidence="10" id="KW-1185">Reference proteome</keyword>
<name>A0ABP7L5H6_9GAMM</name>
<dbReference type="PANTHER" id="PTHR23511:SF34">
    <property type="entry name" value="SYNAPTIC VESICLE GLYCOPROTEIN 2"/>
    <property type="match status" value="1"/>
</dbReference>
<sequence length="486" mass="53412">MTKHSALTFLPPPMAWHNNMAAEELQHFGAQLSARLDRLPAARPVWLVIAALALGGWFEVFDVFLTAYIGPGMVKEGIFTHGGQHFFDLGSLGAFVAAMFFGVFIGTFLVASVADRFGRRRIFVVALMLYALAGAIMAFQHDAGWIVFWRIITGIGVGAELVTIDAYVSEFIPARLRGRSYAFVQAIQYTSIPTIAFLSWQLVPLAPMGITGWRWVVLFGSLGAIVVWIIRIGLPESPRWLVQQGRYQEAEDIVRRLEARVIVSTGKPLPPVAETTVAVPAVAGPAVANEMWRPPYRRRTIMLLVFNFFQSIGYYGFASWIPTLLAAKGVTFTHSLFYSFLIAFASPLGPLLAMLFADRIERKWLVSGAALAMACIGTLFSWQSQPVMLVAMGLLLSLASTCMTFSYRTYQAELFPTRIRAKAIGLVYSVSRISAMFSGFTIAYVLHTFGVSAVFAVISAAMAIVVFTIGTFGPKTLGRRLEDISG</sequence>
<dbReference type="InterPro" id="IPR005829">
    <property type="entry name" value="Sugar_transporter_CS"/>
</dbReference>
<feature type="transmembrane region" description="Helical" evidence="7">
    <location>
        <begin position="147"/>
        <end position="168"/>
    </location>
</feature>
<keyword evidence="6 7" id="KW-0472">Membrane</keyword>
<keyword evidence="5 7" id="KW-1133">Transmembrane helix</keyword>
<dbReference type="SUPFAM" id="SSF103473">
    <property type="entry name" value="MFS general substrate transporter"/>
    <property type="match status" value="1"/>
</dbReference>
<evidence type="ECO:0000313" key="9">
    <source>
        <dbReference type="EMBL" id="GAA3895367.1"/>
    </source>
</evidence>
<dbReference type="PANTHER" id="PTHR23511">
    <property type="entry name" value="SYNAPTIC VESICLE GLYCOPROTEIN 2"/>
    <property type="match status" value="1"/>
</dbReference>
<feature type="transmembrane region" description="Helical" evidence="7">
    <location>
        <begin position="301"/>
        <end position="321"/>
    </location>
</feature>
<evidence type="ECO:0000256" key="4">
    <source>
        <dbReference type="ARBA" id="ARBA00022692"/>
    </source>
</evidence>
<organism evidence="9 10">
    <name type="scientific">Gibbsiella dentisursi</name>
    <dbReference type="NCBI Taxonomy" id="796890"/>
    <lineage>
        <taxon>Bacteria</taxon>
        <taxon>Pseudomonadati</taxon>
        <taxon>Pseudomonadota</taxon>
        <taxon>Gammaproteobacteria</taxon>
        <taxon>Enterobacterales</taxon>
        <taxon>Yersiniaceae</taxon>
        <taxon>Gibbsiella</taxon>
    </lineage>
</organism>
<evidence type="ECO:0000256" key="1">
    <source>
        <dbReference type="ARBA" id="ARBA00004127"/>
    </source>
</evidence>
<accession>A0ABP7L5H6</accession>
<feature type="transmembrane region" description="Helical" evidence="7">
    <location>
        <begin position="426"/>
        <end position="446"/>
    </location>
</feature>
<dbReference type="CDD" id="cd17316">
    <property type="entry name" value="MFS_SV2_like"/>
    <property type="match status" value="1"/>
</dbReference>
<feature type="transmembrane region" description="Helical" evidence="7">
    <location>
        <begin position="364"/>
        <end position="382"/>
    </location>
</feature>
<evidence type="ECO:0000256" key="5">
    <source>
        <dbReference type="ARBA" id="ARBA00022989"/>
    </source>
</evidence>
<feature type="transmembrane region" description="Helical" evidence="7">
    <location>
        <begin position="180"/>
        <end position="200"/>
    </location>
</feature>
<dbReference type="Proteomes" id="UP001499994">
    <property type="component" value="Unassembled WGS sequence"/>
</dbReference>
<comment type="subcellular location">
    <subcellularLocation>
        <location evidence="1">Endomembrane system</location>
        <topology evidence="1">Multi-pass membrane protein</topology>
    </subcellularLocation>
</comment>
<reference evidence="10" key="1">
    <citation type="journal article" date="2019" name="Int. J. Syst. Evol. Microbiol.">
        <title>The Global Catalogue of Microorganisms (GCM) 10K type strain sequencing project: providing services to taxonomists for standard genome sequencing and annotation.</title>
        <authorList>
            <consortium name="The Broad Institute Genomics Platform"/>
            <consortium name="The Broad Institute Genome Sequencing Center for Infectious Disease"/>
            <person name="Wu L."/>
            <person name="Ma J."/>
        </authorList>
    </citation>
    <scope>NUCLEOTIDE SEQUENCE [LARGE SCALE GENOMIC DNA]</scope>
    <source>
        <strain evidence="10">JCM 17201</strain>
    </source>
</reference>
<comment type="similarity">
    <text evidence="2">Belongs to the major facilitator superfamily. Sugar transporter (TC 2.A.1.1) family.</text>
</comment>
<comment type="caution">
    <text evidence="9">The sequence shown here is derived from an EMBL/GenBank/DDBJ whole genome shotgun (WGS) entry which is preliminary data.</text>
</comment>
<feature type="transmembrane region" description="Helical" evidence="7">
    <location>
        <begin position="45"/>
        <end position="69"/>
    </location>
</feature>
<evidence type="ECO:0000259" key="8">
    <source>
        <dbReference type="PROSITE" id="PS50850"/>
    </source>
</evidence>
<feature type="domain" description="Major facilitator superfamily (MFS) profile" evidence="8">
    <location>
        <begin position="48"/>
        <end position="477"/>
    </location>
</feature>
<dbReference type="PROSITE" id="PS00217">
    <property type="entry name" value="SUGAR_TRANSPORT_2"/>
    <property type="match status" value="1"/>
</dbReference>
<feature type="transmembrane region" description="Helical" evidence="7">
    <location>
        <begin position="388"/>
        <end position="405"/>
    </location>
</feature>
<feature type="transmembrane region" description="Helical" evidence="7">
    <location>
        <begin position="122"/>
        <end position="141"/>
    </location>
</feature>
<dbReference type="RefSeq" id="WP_230469524.1">
    <property type="nucleotide sequence ID" value="NZ_BAABDG010000002.1"/>
</dbReference>
<keyword evidence="4 7" id="KW-0812">Transmembrane</keyword>
<evidence type="ECO:0000256" key="3">
    <source>
        <dbReference type="ARBA" id="ARBA00022448"/>
    </source>
</evidence>
<dbReference type="InterPro" id="IPR005828">
    <property type="entry name" value="MFS_sugar_transport-like"/>
</dbReference>
<feature type="transmembrane region" description="Helical" evidence="7">
    <location>
        <begin position="212"/>
        <end position="234"/>
    </location>
</feature>
<protein>
    <submittedName>
        <fullName evidence="9">MFS transporter</fullName>
    </submittedName>
</protein>
<dbReference type="Gene3D" id="1.20.1250.20">
    <property type="entry name" value="MFS general substrate transporter like domains"/>
    <property type="match status" value="1"/>
</dbReference>
<evidence type="ECO:0000313" key="10">
    <source>
        <dbReference type="Proteomes" id="UP001499994"/>
    </source>
</evidence>
<feature type="transmembrane region" description="Helical" evidence="7">
    <location>
        <begin position="452"/>
        <end position="472"/>
    </location>
</feature>